<reference evidence="12" key="1">
    <citation type="submission" date="2018-05" db="EMBL/GenBank/DDBJ databases">
        <authorList>
            <person name="Lanie J.A."/>
            <person name="Ng W.-L."/>
            <person name="Kazmierczak K.M."/>
            <person name="Andrzejewski T.M."/>
            <person name="Davidsen T.M."/>
            <person name="Wayne K.J."/>
            <person name="Tettelin H."/>
            <person name="Glass J.I."/>
            <person name="Rusch D."/>
            <person name="Podicherti R."/>
            <person name="Tsui H.-C.T."/>
            <person name="Winkler M.E."/>
        </authorList>
    </citation>
    <scope>NUCLEOTIDE SEQUENCE</scope>
</reference>
<gene>
    <name evidence="12" type="ORF">METZ01_LOCUS135640</name>
</gene>
<evidence type="ECO:0000256" key="8">
    <source>
        <dbReference type="ARBA" id="ARBA00022917"/>
    </source>
</evidence>
<keyword evidence="6" id="KW-0547">Nucleotide-binding</keyword>
<proteinExistence type="inferred from homology"/>
<evidence type="ECO:0000256" key="9">
    <source>
        <dbReference type="ARBA" id="ARBA00023146"/>
    </source>
</evidence>
<name>A0A381Z0F6_9ZZZZ</name>
<keyword evidence="8" id="KW-0648">Protein biosynthesis</keyword>
<dbReference type="InterPro" id="IPR008909">
    <property type="entry name" value="DALR_anticod-bd"/>
</dbReference>
<evidence type="ECO:0000256" key="4">
    <source>
        <dbReference type="ARBA" id="ARBA00022490"/>
    </source>
</evidence>
<evidence type="ECO:0000259" key="11">
    <source>
        <dbReference type="SMART" id="SM00836"/>
    </source>
</evidence>
<dbReference type="Pfam" id="PF05746">
    <property type="entry name" value="DALR_1"/>
    <property type="match status" value="1"/>
</dbReference>
<organism evidence="12">
    <name type="scientific">marine metagenome</name>
    <dbReference type="NCBI Taxonomy" id="408172"/>
    <lineage>
        <taxon>unclassified sequences</taxon>
        <taxon>metagenomes</taxon>
        <taxon>ecological metagenomes</taxon>
    </lineage>
</organism>
<evidence type="ECO:0000256" key="5">
    <source>
        <dbReference type="ARBA" id="ARBA00022598"/>
    </source>
</evidence>
<dbReference type="Gene3D" id="1.10.730.10">
    <property type="entry name" value="Isoleucyl-tRNA Synthetase, Domain 1"/>
    <property type="match status" value="1"/>
</dbReference>
<feature type="non-terminal residue" evidence="12">
    <location>
        <position position="1"/>
    </location>
</feature>
<evidence type="ECO:0000256" key="6">
    <source>
        <dbReference type="ARBA" id="ARBA00022741"/>
    </source>
</evidence>
<evidence type="ECO:0000256" key="10">
    <source>
        <dbReference type="ARBA" id="ARBA00049339"/>
    </source>
</evidence>
<dbReference type="GO" id="GO:0004814">
    <property type="term" value="F:arginine-tRNA ligase activity"/>
    <property type="evidence" value="ECO:0007669"/>
    <property type="project" value="UniProtKB-EC"/>
</dbReference>
<evidence type="ECO:0000256" key="1">
    <source>
        <dbReference type="ARBA" id="ARBA00004496"/>
    </source>
</evidence>
<dbReference type="EMBL" id="UINC01019538">
    <property type="protein sequence ID" value="SVA82786.1"/>
    <property type="molecule type" value="Genomic_DNA"/>
</dbReference>
<evidence type="ECO:0000256" key="2">
    <source>
        <dbReference type="ARBA" id="ARBA00005594"/>
    </source>
</evidence>
<sequence length="140" mass="15892">QINENPVFYVQYAHARIHSIVSRATEAGIERVPLATADLSLLVHHRELALLRTLHELPDIVRWACRELAPHQVTTWVRELAALFHGFYHDCRVIGEGIDDALTQARLWLVEATRVGLAVALDLLGVGAPTEMWRQEEDDR</sequence>
<keyword evidence="7" id="KW-0067">ATP-binding</keyword>
<keyword evidence="4" id="KW-0963">Cytoplasm</keyword>
<comment type="similarity">
    <text evidence="2">Belongs to the class-I aminoacyl-tRNA synthetase family.</text>
</comment>
<dbReference type="InterPro" id="IPR009080">
    <property type="entry name" value="tRNAsynth_Ia_anticodon-bd"/>
</dbReference>
<comment type="subcellular location">
    <subcellularLocation>
        <location evidence="1">Cytoplasm</location>
    </subcellularLocation>
</comment>
<keyword evidence="5" id="KW-0436">Ligase</keyword>
<dbReference type="GO" id="GO:0005524">
    <property type="term" value="F:ATP binding"/>
    <property type="evidence" value="ECO:0007669"/>
    <property type="project" value="UniProtKB-KW"/>
</dbReference>
<evidence type="ECO:0000256" key="7">
    <source>
        <dbReference type="ARBA" id="ARBA00022840"/>
    </source>
</evidence>
<keyword evidence="9" id="KW-0030">Aminoacyl-tRNA synthetase</keyword>
<evidence type="ECO:0000313" key="12">
    <source>
        <dbReference type="EMBL" id="SVA82786.1"/>
    </source>
</evidence>
<dbReference type="AlphaFoldDB" id="A0A381Z0F6"/>
<accession>A0A381Z0F6</accession>
<dbReference type="InterPro" id="IPR001278">
    <property type="entry name" value="Arg-tRNA-ligase"/>
</dbReference>
<evidence type="ECO:0000256" key="3">
    <source>
        <dbReference type="ARBA" id="ARBA00012837"/>
    </source>
</evidence>
<dbReference type="SUPFAM" id="SSF47323">
    <property type="entry name" value="Anticodon-binding domain of a subclass of class I aminoacyl-tRNA synthetases"/>
    <property type="match status" value="1"/>
</dbReference>
<protein>
    <recommendedName>
        <fullName evidence="3">arginine--tRNA ligase</fullName>
        <ecNumber evidence="3">6.1.1.19</ecNumber>
    </recommendedName>
</protein>
<dbReference type="GO" id="GO:0006420">
    <property type="term" value="P:arginyl-tRNA aminoacylation"/>
    <property type="evidence" value="ECO:0007669"/>
    <property type="project" value="InterPro"/>
</dbReference>
<dbReference type="EC" id="6.1.1.19" evidence="3"/>
<dbReference type="SMART" id="SM00836">
    <property type="entry name" value="DALR_1"/>
    <property type="match status" value="1"/>
</dbReference>
<comment type="catalytic activity">
    <reaction evidence="10">
        <text>tRNA(Arg) + L-arginine + ATP = L-arginyl-tRNA(Arg) + AMP + diphosphate</text>
        <dbReference type="Rhea" id="RHEA:20301"/>
        <dbReference type="Rhea" id="RHEA-COMP:9658"/>
        <dbReference type="Rhea" id="RHEA-COMP:9673"/>
        <dbReference type="ChEBI" id="CHEBI:30616"/>
        <dbReference type="ChEBI" id="CHEBI:32682"/>
        <dbReference type="ChEBI" id="CHEBI:33019"/>
        <dbReference type="ChEBI" id="CHEBI:78442"/>
        <dbReference type="ChEBI" id="CHEBI:78513"/>
        <dbReference type="ChEBI" id="CHEBI:456215"/>
        <dbReference type="EC" id="6.1.1.19"/>
    </reaction>
</comment>
<dbReference type="FunFam" id="1.10.730.10:FF:000008">
    <property type="entry name" value="Arginine--tRNA ligase"/>
    <property type="match status" value="1"/>
</dbReference>
<feature type="domain" description="DALR anticodon binding" evidence="11">
    <location>
        <begin position="10"/>
        <end position="132"/>
    </location>
</feature>
<dbReference type="PANTHER" id="PTHR11956">
    <property type="entry name" value="ARGINYL-TRNA SYNTHETASE"/>
    <property type="match status" value="1"/>
</dbReference>
<dbReference type="GO" id="GO:0005737">
    <property type="term" value="C:cytoplasm"/>
    <property type="evidence" value="ECO:0007669"/>
    <property type="project" value="UniProtKB-SubCell"/>
</dbReference>
<dbReference type="PANTHER" id="PTHR11956:SF5">
    <property type="entry name" value="ARGININE--TRNA LIGASE, CYTOPLASMIC"/>
    <property type="match status" value="1"/>
</dbReference>